<sequence>MYSFDIILIVSLLYCFIVELKNLTVKKLRIFNIALALYCLIVLLSVIWADEKLIALYWGIRMLLGWGLFCLIQKIDFSRLRLAIVVVIAGAMQGLLGIWQFLDQ</sequence>
<keyword evidence="1" id="KW-0812">Transmembrane</keyword>
<evidence type="ECO:0000313" key="2">
    <source>
        <dbReference type="EMBL" id="KKS42024.1"/>
    </source>
</evidence>
<name>A0A0G0YZS9_9BACT</name>
<evidence type="ECO:0000256" key="1">
    <source>
        <dbReference type="SAM" id="Phobius"/>
    </source>
</evidence>
<organism evidence="2 3">
    <name type="scientific">Candidatus Kuenenbacteria bacterium GW2011_GWA2_42_15</name>
    <dbReference type="NCBI Taxonomy" id="1618677"/>
    <lineage>
        <taxon>Bacteria</taxon>
        <taxon>Candidatus Kueneniibacteriota</taxon>
    </lineage>
</organism>
<feature type="transmembrane region" description="Helical" evidence="1">
    <location>
        <begin position="30"/>
        <end position="49"/>
    </location>
</feature>
<proteinExistence type="predicted"/>
<feature type="transmembrane region" description="Helical" evidence="1">
    <location>
        <begin position="55"/>
        <end position="73"/>
    </location>
</feature>
<gene>
    <name evidence="2" type="ORF">UV02_C0021G0014</name>
</gene>
<dbReference type="EMBL" id="LCCW01000021">
    <property type="protein sequence ID" value="KKS42024.1"/>
    <property type="molecule type" value="Genomic_DNA"/>
</dbReference>
<feature type="transmembrane region" description="Helical" evidence="1">
    <location>
        <begin position="80"/>
        <end position="102"/>
    </location>
</feature>
<feature type="non-terminal residue" evidence="2">
    <location>
        <position position="104"/>
    </location>
</feature>
<comment type="caution">
    <text evidence="2">The sequence shown here is derived from an EMBL/GenBank/DDBJ whole genome shotgun (WGS) entry which is preliminary data.</text>
</comment>
<evidence type="ECO:0000313" key="3">
    <source>
        <dbReference type="Proteomes" id="UP000034516"/>
    </source>
</evidence>
<feature type="transmembrane region" description="Helical" evidence="1">
    <location>
        <begin position="6"/>
        <end position="23"/>
    </location>
</feature>
<protein>
    <submittedName>
        <fullName evidence="2">Uncharacterized protein</fullName>
    </submittedName>
</protein>
<dbReference type="Proteomes" id="UP000034516">
    <property type="component" value="Unassembled WGS sequence"/>
</dbReference>
<keyword evidence="1" id="KW-0472">Membrane</keyword>
<dbReference type="AlphaFoldDB" id="A0A0G0YZS9"/>
<accession>A0A0G0YZS9</accession>
<keyword evidence="1" id="KW-1133">Transmembrane helix</keyword>
<reference evidence="2 3" key="1">
    <citation type="journal article" date="2015" name="Nature">
        <title>rRNA introns, odd ribosomes, and small enigmatic genomes across a large radiation of phyla.</title>
        <authorList>
            <person name="Brown C.T."/>
            <person name="Hug L.A."/>
            <person name="Thomas B.C."/>
            <person name="Sharon I."/>
            <person name="Castelle C.J."/>
            <person name="Singh A."/>
            <person name="Wilkins M.J."/>
            <person name="Williams K.H."/>
            <person name="Banfield J.F."/>
        </authorList>
    </citation>
    <scope>NUCLEOTIDE SEQUENCE [LARGE SCALE GENOMIC DNA]</scope>
</reference>